<feature type="chain" id="PRO_5046005453" evidence="1">
    <location>
        <begin position="25"/>
        <end position="240"/>
    </location>
</feature>
<comment type="caution">
    <text evidence="2">The sequence shown here is derived from an EMBL/GenBank/DDBJ whole genome shotgun (WGS) entry which is preliminary data.</text>
</comment>
<dbReference type="Pfam" id="PF04402">
    <property type="entry name" value="SIMPL"/>
    <property type="match status" value="1"/>
</dbReference>
<organism evidence="2 3">
    <name type="scientific">Alteraurantiacibacter lauratis</name>
    <dbReference type="NCBI Taxonomy" id="2054627"/>
    <lineage>
        <taxon>Bacteria</taxon>
        <taxon>Pseudomonadati</taxon>
        <taxon>Pseudomonadota</taxon>
        <taxon>Alphaproteobacteria</taxon>
        <taxon>Sphingomonadales</taxon>
        <taxon>Erythrobacteraceae</taxon>
        <taxon>Alteraurantiacibacter</taxon>
    </lineage>
</organism>
<dbReference type="InterPro" id="IPR052022">
    <property type="entry name" value="26kDa_periplasmic_antigen"/>
</dbReference>
<reference evidence="3" key="1">
    <citation type="journal article" date="2019" name="Int. J. Syst. Evol. Microbiol.">
        <title>The Global Catalogue of Microorganisms (GCM) 10K type strain sequencing project: providing services to taxonomists for standard genome sequencing and annotation.</title>
        <authorList>
            <consortium name="The Broad Institute Genomics Platform"/>
            <consortium name="The Broad Institute Genome Sequencing Center for Infectious Disease"/>
            <person name="Wu L."/>
            <person name="Ma J."/>
        </authorList>
    </citation>
    <scope>NUCLEOTIDE SEQUENCE [LARGE SCALE GENOMIC DNA]</scope>
    <source>
        <strain evidence="3">KCTC 52606</strain>
    </source>
</reference>
<dbReference type="EMBL" id="JBHRSU010000031">
    <property type="protein sequence ID" value="MFC3101289.1"/>
    <property type="molecule type" value="Genomic_DNA"/>
</dbReference>
<sequence>MTRMTHPLAAAAIAASLGAVPAAAAEVQMQVNGPVVELAVTEAVPSAPDMVLLDAGVTTQNSSATAAMAANARAMNAVIARIEAAGVARDDVQTSGISLQPEYEWDEATRLQRFTGYRVTNRVQVKLRAIDRTGEVLDALVAAGATDLGGITFALSDPAAAQDQARERAMATAQERAMRYAGLAGYTGLRLLEVSENVQPFYPQPIMVTAQARSEADTTPVRPGQVQSGVTVTVKYEMTR</sequence>
<evidence type="ECO:0000256" key="1">
    <source>
        <dbReference type="SAM" id="SignalP"/>
    </source>
</evidence>
<gene>
    <name evidence="2" type="ORF">ACFODK_10350</name>
</gene>
<name>A0ABV7EF06_9SPHN</name>
<accession>A0ABV7EF06</accession>
<dbReference type="RefSeq" id="WP_336919508.1">
    <property type="nucleotide sequence ID" value="NZ_JBANRN010000010.1"/>
</dbReference>
<dbReference type="PANTHER" id="PTHR34387:SF1">
    <property type="entry name" value="PERIPLASMIC IMMUNOGENIC PROTEIN"/>
    <property type="match status" value="1"/>
</dbReference>
<dbReference type="Gene3D" id="3.30.70.2970">
    <property type="entry name" value="Protein of unknown function (DUF541), domain 2"/>
    <property type="match status" value="1"/>
</dbReference>
<dbReference type="InterPro" id="IPR007497">
    <property type="entry name" value="SIMPL/DUF541"/>
</dbReference>
<proteinExistence type="predicted"/>
<feature type="signal peptide" evidence="1">
    <location>
        <begin position="1"/>
        <end position="24"/>
    </location>
</feature>
<protein>
    <submittedName>
        <fullName evidence="2">SIMPL domain-containing protein</fullName>
    </submittedName>
</protein>
<evidence type="ECO:0000313" key="2">
    <source>
        <dbReference type="EMBL" id="MFC3101289.1"/>
    </source>
</evidence>
<dbReference type="Gene3D" id="3.30.110.170">
    <property type="entry name" value="Protein of unknown function (DUF541), domain 1"/>
    <property type="match status" value="1"/>
</dbReference>
<evidence type="ECO:0000313" key="3">
    <source>
        <dbReference type="Proteomes" id="UP001595378"/>
    </source>
</evidence>
<dbReference type="PANTHER" id="PTHR34387">
    <property type="entry name" value="SLR1258 PROTEIN"/>
    <property type="match status" value="1"/>
</dbReference>
<keyword evidence="3" id="KW-1185">Reference proteome</keyword>
<keyword evidence="1" id="KW-0732">Signal</keyword>
<dbReference type="Proteomes" id="UP001595378">
    <property type="component" value="Unassembled WGS sequence"/>
</dbReference>